<gene>
    <name evidence="2" type="ORF">GCM10022207_46120</name>
</gene>
<evidence type="ECO:0000313" key="2">
    <source>
        <dbReference type="EMBL" id="GAA3875060.1"/>
    </source>
</evidence>
<feature type="compositionally biased region" description="Low complexity" evidence="1">
    <location>
        <begin position="741"/>
        <end position="755"/>
    </location>
</feature>
<dbReference type="Gene3D" id="2.60.450.20">
    <property type="match status" value="1"/>
</dbReference>
<reference evidence="3" key="1">
    <citation type="journal article" date="2019" name="Int. J. Syst. Evol. Microbiol.">
        <title>The Global Catalogue of Microorganisms (GCM) 10K type strain sequencing project: providing services to taxonomists for standard genome sequencing and annotation.</title>
        <authorList>
            <consortium name="The Broad Institute Genomics Platform"/>
            <consortium name="The Broad Institute Genome Sequencing Center for Infectious Disease"/>
            <person name="Wu L."/>
            <person name="Ma J."/>
        </authorList>
    </citation>
    <scope>NUCLEOTIDE SEQUENCE [LARGE SCALE GENOMIC DNA]</scope>
    <source>
        <strain evidence="3">JCM 16578</strain>
    </source>
</reference>
<dbReference type="EMBL" id="BAAAZA010000012">
    <property type="protein sequence ID" value="GAA3875060.1"/>
    <property type="molecule type" value="Genomic_DNA"/>
</dbReference>
<comment type="caution">
    <text evidence="2">The sequence shown here is derived from an EMBL/GenBank/DDBJ whole genome shotgun (WGS) entry which is preliminary data.</text>
</comment>
<evidence type="ECO:0000313" key="3">
    <source>
        <dbReference type="Proteomes" id="UP001501563"/>
    </source>
</evidence>
<dbReference type="InterPro" id="IPR047002">
    <property type="entry name" value="Tcp10_C_sf"/>
</dbReference>
<evidence type="ECO:0000256" key="1">
    <source>
        <dbReference type="SAM" id="MobiDB-lite"/>
    </source>
</evidence>
<feature type="compositionally biased region" description="Polar residues" evidence="1">
    <location>
        <begin position="612"/>
        <end position="638"/>
    </location>
</feature>
<protein>
    <submittedName>
        <fullName evidence="2">Uncharacterized protein</fullName>
    </submittedName>
</protein>
<dbReference type="NCBIfam" id="NF038047">
    <property type="entry name" value="not_Tcp10"/>
    <property type="match status" value="1"/>
</dbReference>
<sequence length="866" mass="90688">MPATNDADDYWGKAVTLYTGFPMPSRKTLFDKLKSKEGIPLFRMDIQSMGVRAVTAEDYSAISGWMKHDGEDYDLVFYTAGGDGAHSGVEMHRARIVLIGVPVDSNSRARLLDAGEMTSGGAFTGHYGDQWDSGPMSQYVSGAKAALDKLLADHTTRGFAYSGLPVADAEAVDLNSFERTALAFDRAAKFFIDHAKILEQWETSLGSEQASWKGQAAGVFWHLVHQLRKNYDSYVEQLGGADYHSAHTTVNGVSPKSKFGDTLAMAQQQLVTEITNLQNAWTTWANSREHDPHRSVLELLDDLSSWVLTNNVPYIDETTSYGGETTVTSYSTRAGFLENHPVYGNLNDIQSWKKLGEAAVTRWNNYVNQQLVPVATQSLSTLNGNWIDAGTEFEDPLKTKDTTSLSESYQQEQNQLNQDQLNQNQQNLNDILNNNQQNLNEGLNNLGDNLNNLGNNLNNGLGNIGDGLNNGLGNFTDGLNNSLGDLGNNLHSLSSNLNGPPGSGLPLNGDPGGPNPLLNNPLNHLGLNDGGNPLTNPGGATTRLNADGTLTTDYPDGSSTTFNPATGTMTTTSPGGKVTTSRLNAGDSFTNPDGSTTTLNADGTLTTKFPDGTSTTVDPATGAATTTHPDGSVTTTDLNAGLGSGADDLSHLTDLHSTGGLNGLDGLNAPSSLHSGGLNPGSLDSASLHSGSLDSGSLNSGSLNSGLDGLHGDDLAFEDYDSTPFTGGALGAPGGSALNAGGAAAPPTGGTPLNPGGLGGMGGAGNQSNNERVRKVLDETGGASLRRPTVSRAASGGEEEEREMVLTRGSTPTTSSPYYPMGGGGSPAGQGAQSTESGDRERSSWVPEDEDVWGTDEGGAPAVIGR</sequence>
<keyword evidence="3" id="KW-1185">Reference proteome</keyword>
<feature type="region of interest" description="Disordered" evidence="1">
    <location>
        <begin position="780"/>
        <end position="866"/>
    </location>
</feature>
<feature type="compositionally biased region" description="Polar residues" evidence="1">
    <location>
        <begin position="538"/>
        <end position="595"/>
    </location>
</feature>
<organism evidence="2 3">
    <name type="scientific">Streptomyces lannensis</name>
    <dbReference type="NCBI Taxonomy" id="766498"/>
    <lineage>
        <taxon>Bacteria</taxon>
        <taxon>Bacillati</taxon>
        <taxon>Actinomycetota</taxon>
        <taxon>Actinomycetes</taxon>
        <taxon>Kitasatosporales</taxon>
        <taxon>Streptomycetaceae</taxon>
        <taxon>Streptomyces</taxon>
    </lineage>
</organism>
<dbReference type="RefSeq" id="WP_345550587.1">
    <property type="nucleotide sequence ID" value="NZ_BAAAZA010000012.1"/>
</dbReference>
<feature type="compositionally biased region" description="Gly residues" evidence="1">
    <location>
        <begin position="756"/>
        <end position="765"/>
    </location>
</feature>
<accession>A0ABP7KEM3</accession>
<feature type="region of interest" description="Disordered" evidence="1">
    <location>
        <begin position="741"/>
        <end position="768"/>
    </location>
</feature>
<feature type="compositionally biased region" description="Low complexity" evidence="1">
    <location>
        <begin position="494"/>
        <end position="534"/>
    </location>
</feature>
<feature type="region of interest" description="Disordered" evidence="1">
    <location>
        <begin position="494"/>
        <end position="639"/>
    </location>
</feature>
<proteinExistence type="predicted"/>
<feature type="compositionally biased region" description="Low complexity" evidence="1">
    <location>
        <begin position="596"/>
        <end position="607"/>
    </location>
</feature>
<name>A0ABP7KEM3_9ACTN</name>
<dbReference type="Proteomes" id="UP001501563">
    <property type="component" value="Unassembled WGS sequence"/>
</dbReference>